<keyword evidence="2" id="KW-1133">Transmembrane helix</keyword>
<dbReference type="PANTHER" id="PTHR30354:SF7">
    <property type="entry name" value="BLL7963 PROTEIN"/>
    <property type="match status" value="1"/>
</dbReference>
<sequence>MVLPFIGILVSLAFLIFFAYRGHSVIFIAPVAAMIAVLFSGAPLLASYTQIFMPALGGFIVNFFPVFLVGAIFGRLMSVSGYAEDLARWISKALGAQRAILATSIASALLTYGGVSAWVVVFAMYPIAQALFKEAGIPKRLMPAAIALGFFSFAMAALPGSPQIHNAIPTRYFETTTFAAPLLGTLGAIVTYALGMAWLTWRQKKLISAGESYGPDLDPGSPATASISPEENDAPLTGGGVGVLNRVQTRERVVTKGLIALVPILVVVTVNFLFVYVLSETMNFDYLAEERFGATTLSSVIGVWSVTVALATAVIAIFLMRPRQAQEYVDGISEGAKTAVLPAFTTASEVGYGGVIASLAIFAVIREGIFEVSDNALVVAALSTAVIAAITGSSSGGLSIALQSFGADLARMADEQGISPELMHRVTAMASVSFDSLPHNGAVITLLLVCGLTHRQSYKDIGMVTVIAPFIGFLVVMGIALVISGN</sequence>
<feature type="transmembrane region" description="Helical" evidence="2">
    <location>
        <begin position="51"/>
        <end position="73"/>
    </location>
</feature>
<dbReference type="Pfam" id="PF02447">
    <property type="entry name" value="GntP_permease"/>
    <property type="match status" value="1"/>
</dbReference>
<dbReference type="Proteomes" id="UP000425178">
    <property type="component" value="Chromosome"/>
</dbReference>
<feature type="region of interest" description="Disordered" evidence="1">
    <location>
        <begin position="216"/>
        <end position="237"/>
    </location>
</feature>
<dbReference type="PANTHER" id="PTHR30354">
    <property type="entry name" value="GNT FAMILY GLUCONATE TRANSPORTER"/>
    <property type="match status" value="1"/>
</dbReference>
<evidence type="ECO:0000256" key="2">
    <source>
        <dbReference type="SAM" id="Phobius"/>
    </source>
</evidence>
<keyword evidence="4" id="KW-1185">Reference proteome</keyword>
<feature type="transmembrane region" description="Helical" evidence="2">
    <location>
        <begin position="340"/>
        <end position="365"/>
    </location>
</feature>
<feature type="transmembrane region" description="Helical" evidence="2">
    <location>
        <begin position="461"/>
        <end position="483"/>
    </location>
</feature>
<feature type="transmembrane region" description="Helical" evidence="2">
    <location>
        <begin position="178"/>
        <end position="199"/>
    </location>
</feature>
<feature type="transmembrane region" description="Helical" evidence="2">
    <location>
        <begin position="299"/>
        <end position="319"/>
    </location>
</feature>
<gene>
    <name evidence="3" type="ORF">CETAM_00140</name>
</gene>
<dbReference type="KEGG" id="ccoe:CETAM_00140"/>
<dbReference type="RefSeq" id="WP_156226522.1">
    <property type="nucleotide sequence ID" value="NZ_CP046453.1"/>
</dbReference>
<reference evidence="3 4" key="1">
    <citation type="journal article" date="2021" name="Int. J. Syst. Evol. Microbiol.">
        <title>Classification of three corynebacterial strains isolated from a small paddock in North Rhine-Westphalia: proposal of &lt;i&gt;Corynebacterium kalinowskii&lt;/i&gt; sp. nov., &lt;i&gt;Corynebacterium comes&lt;/i&gt; sp. nov. and &lt;i&gt;Corynebacterium occultum&lt;/i&gt; sp. nov.</title>
        <authorList>
            <person name="Schaffert L."/>
            <person name="Ruwe M."/>
            <person name="Milse J."/>
            <person name="Hanuschka K."/>
            <person name="Ortseifen V."/>
            <person name="Droste J."/>
            <person name="Brandt D."/>
            <person name="Schl L."/>
            <person name="Kutter Y."/>
            <person name="Vinke S."/>
            <person name="Vieh P."/>
            <person name="Jacob L."/>
            <person name="L N.C."/>
            <person name="Schulte-Berndt E."/>
            <person name="Hain C."/>
            <person name="Linder M."/>
            <person name="Schmidt P."/>
            <person name="Wollenschl L."/>
            <person name="Luttermann T."/>
            <person name="Thieme E."/>
            <person name="Hassa J."/>
            <person name="Haak M."/>
            <person name="Wittchen M."/>
            <person name="Mentz A."/>
            <person name="Persicke M."/>
            <person name="Busche T."/>
            <person name="R C."/>
        </authorList>
    </citation>
    <scope>NUCLEOTIDE SEQUENCE [LARGE SCALE GENOMIC DNA]</scope>
    <source>
        <strain evidence="3 4">2019</strain>
    </source>
</reference>
<accession>A0A6B8VDL3</accession>
<keyword evidence="2" id="KW-0472">Membrane</keyword>
<dbReference type="GO" id="GO:0015128">
    <property type="term" value="F:gluconate transmembrane transporter activity"/>
    <property type="evidence" value="ECO:0007669"/>
    <property type="project" value="InterPro"/>
</dbReference>
<feature type="transmembrane region" description="Helical" evidence="2">
    <location>
        <begin position="258"/>
        <end position="279"/>
    </location>
</feature>
<feature type="transmembrane region" description="Helical" evidence="2">
    <location>
        <begin position="140"/>
        <end position="158"/>
    </location>
</feature>
<feature type="transmembrane region" description="Helical" evidence="2">
    <location>
        <begin position="377"/>
        <end position="402"/>
    </location>
</feature>
<organism evidence="3 4">
    <name type="scientific">Corynebacterium comes</name>
    <dbReference type="NCBI Taxonomy" id="2675218"/>
    <lineage>
        <taxon>Bacteria</taxon>
        <taxon>Bacillati</taxon>
        <taxon>Actinomycetota</taxon>
        <taxon>Actinomycetes</taxon>
        <taxon>Mycobacteriales</taxon>
        <taxon>Corynebacteriaceae</taxon>
        <taxon>Corynebacterium</taxon>
    </lineage>
</organism>
<feature type="transmembrane region" description="Helical" evidence="2">
    <location>
        <begin position="99"/>
        <end position="128"/>
    </location>
</feature>
<protein>
    <submittedName>
        <fullName evidence="3">Citrate transporter</fullName>
    </submittedName>
</protein>
<evidence type="ECO:0000313" key="3">
    <source>
        <dbReference type="EMBL" id="QGU03322.1"/>
    </source>
</evidence>
<name>A0A6B8VDL3_9CORY</name>
<keyword evidence="2" id="KW-0812">Transmembrane</keyword>
<dbReference type="AlphaFoldDB" id="A0A6B8VDL3"/>
<dbReference type="EMBL" id="CP046453">
    <property type="protein sequence ID" value="QGU03322.1"/>
    <property type="molecule type" value="Genomic_DNA"/>
</dbReference>
<dbReference type="InterPro" id="IPR003474">
    <property type="entry name" value="Glcn_transporter"/>
</dbReference>
<dbReference type="GO" id="GO:0005886">
    <property type="term" value="C:plasma membrane"/>
    <property type="evidence" value="ECO:0007669"/>
    <property type="project" value="TreeGrafter"/>
</dbReference>
<proteinExistence type="predicted"/>
<evidence type="ECO:0000313" key="4">
    <source>
        <dbReference type="Proteomes" id="UP000425178"/>
    </source>
</evidence>
<feature type="transmembrane region" description="Helical" evidence="2">
    <location>
        <begin position="6"/>
        <end position="39"/>
    </location>
</feature>
<evidence type="ECO:0000256" key="1">
    <source>
        <dbReference type="SAM" id="MobiDB-lite"/>
    </source>
</evidence>